<feature type="transmembrane region" description="Helical" evidence="1">
    <location>
        <begin position="69"/>
        <end position="94"/>
    </location>
</feature>
<reference evidence="2" key="1">
    <citation type="submission" date="2019-08" db="EMBL/GenBank/DDBJ databases">
        <authorList>
            <person name="Kucharzyk K."/>
            <person name="Murdoch R.W."/>
            <person name="Higgins S."/>
            <person name="Loffler F."/>
        </authorList>
    </citation>
    <scope>NUCLEOTIDE SEQUENCE</scope>
</reference>
<evidence type="ECO:0000313" key="2">
    <source>
        <dbReference type="EMBL" id="MPM98471.1"/>
    </source>
</evidence>
<protein>
    <submittedName>
        <fullName evidence="2">Uncharacterized protein</fullName>
    </submittedName>
</protein>
<keyword evidence="1" id="KW-1133">Transmembrane helix</keyword>
<proteinExistence type="predicted"/>
<dbReference type="EMBL" id="VSSQ01044634">
    <property type="protein sequence ID" value="MPM98471.1"/>
    <property type="molecule type" value="Genomic_DNA"/>
</dbReference>
<feature type="transmembrane region" description="Helical" evidence="1">
    <location>
        <begin position="106"/>
        <end position="132"/>
    </location>
</feature>
<gene>
    <name evidence="2" type="ORF">SDC9_145659</name>
</gene>
<feature type="transmembrane region" description="Helical" evidence="1">
    <location>
        <begin position="40"/>
        <end position="63"/>
    </location>
</feature>
<keyword evidence="1" id="KW-0472">Membrane</keyword>
<accession>A0A645EAN4</accession>
<name>A0A645EAN4_9ZZZZ</name>
<dbReference type="AlphaFoldDB" id="A0A645EAN4"/>
<comment type="caution">
    <text evidence="2">The sequence shown here is derived from an EMBL/GenBank/DDBJ whole genome shotgun (WGS) entry which is preliminary data.</text>
</comment>
<organism evidence="2">
    <name type="scientific">bioreactor metagenome</name>
    <dbReference type="NCBI Taxonomy" id="1076179"/>
    <lineage>
        <taxon>unclassified sequences</taxon>
        <taxon>metagenomes</taxon>
        <taxon>ecological metagenomes</taxon>
    </lineage>
</organism>
<feature type="transmembrane region" description="Helical" evidence="1">
    <location>
        <begin position="138"/>
        <end position="157"/>
    </location>
</feature>
<evidence type="ECO:0000256" key="1">
    <source>
        <dbReference type="SAM" id="Phobius"/>
    </source>
</evidence>
<sequence length="170" mass="18886">MQIIHSNCSLIASSFCSNAYSPNLSIFFLSSNCSFISSSLTCLTTLFLLSTILGSISPFLLSINFNSPFFIASINSSGIITLNIGSTSSFLFFASRIASAIGLANISFIALISSLLTIPIFSFLLVNLIILFSIYFQYLFKLIIYRIIITNLSLFFNKISIKHYLYKYIP</sequence>
<keyword evidence="1" id="KW-0812">Transmembrane</keyword>